<dbReference type="InterPro" id="IPR006976">
    <property type="entry name" value="VanZ-like"/>
</dbReference>
<feature type="transmembrane region" description="Helical" evidence="1">
    <location>
        <begin position="37"/>
        <end position="57"/>
    </location>
</feature>
<reference evidence="3 4" key="1">
    <citation type="journal article" date="2019" name="Int. J. Syst. Evol. Microbiol.">
        <title>The Global Catalogue of Microorganisms (GCM) 10K type strain sequencing project: providing services to taxonomists for standard genome sequencing and annotation.</title>
        <authorList>
            <consortium name="The Broad Institute Genomics Platform"/>
            <consortium name="The Broad Institute Genome Sequencing Center for Infectious Disease"/>
            <person name="Wu L."/>
            <person name="Ma J."/>
        </authorList>
    </citation>
    <scope>NUCLEOTIDE SEQUENCE [LARGE SCALE GENOMIC DNA]</scope>
    <source>
        <strain evidence="3 4">JCM 14304</strain>
    </source>
</reference>
<protein>
    <recommendedName>
        <fullName evidence="2">VanZ-like domain-containing protein</fullName>
    </recommendedName>
</protein>
<evidence type="ECO:0000313" key="4">
    <source>
        <dbReference type="Proteomes" id="UP001500190"/>
    </source>
</evidence>
<proteinExistence type="predicted"/>
<feature type="domain" description="VanZ-like" evidence="2">
    <location>
        <begin position="86"/>
        <end position="154"/>
    </location>
</feature>
<dbReference type="Pfam" id="PF04892">
    <property type="entry name" value="VanZ"/>
    <property type="match status" value="1"/>
</dbReference>
<sequence>MLETYRGIPHLLDTWLVLTGMTLPIAFSALRRRGDLVPRLAAFCLPAAFALVVAATLTPTPLRYGPVGMCGARMEGFGGLSSIQAPLNVLLFVPFTGMLTLAGGRRAEAIAAGIGLSAAIEAIQSLVPSLGRTCQLHDVLTNSLGSVCGVGLAAAVQTIAHGLLTATGGRRLVTRPYVVEHAGLLVVRSRPPARHRRATLVASRRRNAVGRYHRTNTQLSG</sequence>
<dbReference type="Proteomes" id="UP001500190">
    <property type="component" value="Unassembled WGS sequence"/>
</dbReference>
<dbReference type="EMBL" id="BAAAND010000003">
    <property type="protein sequence ID" value="GAA1573561.1"/>
    <property type="molecule type" value="Genomic_DNA"/>
</dbReference>
<name>A0ABN2DE67_9ACTN</name>
<dbReference type="RefSeq" id="WP_344188744.1">
    <property type="nucleotide sequence ID" value="NZ_BAAAND010000003.1"/>
</dbReference>
<accession>A0ABN2DE67</accession>
<keyword evidence="4" id="KW-1185">Reference proteome</keyword>
<organism evidence="3 4">
    <name type="scientific">Kribbella karoonensis</name>
    <dbReference type="NCBI Taxonomy" id="324851"/>
    <lineage>
        <taxon>Bacteria</taxon>
        <taxon>Bacillati</taxon>
        <taxon>Actinomycetota</taxon>
        <taxon>Actinomycetes</taxon>
        <taxon>Propionibacteriales</taxon>
        <taxon>Kribbellaceae</taxon>
        <taxon>Kribbella</taxon>
    </lineage>
</organism>
<evidence type="ECO:0000256" key="1">
    <source>
        <dbReference type="SAM" id="Phobius"/>
    </source>
</evidence>
<gene>
    <name evidence="3" type="ORF">GCM10009742_15560</name>
</gene>
<evidence type="ECO:0000259" key="2">
    <source>
        <dbReference type="Pfam" id="PF04892"/>
    </source>
</evidence>
<keyword evidence="1" id="KW-0472">Membrane</keyword>
<keyword evidence="1" id="KW-1133">Transmembrane helix</keyword>
<comment type="caution">
    <text evidence="3">The sequence shown here is derived from an EMBL/GenBank/DDBJ whole genome shotgun (WGS) entry which is preliminary data.</text>
</comment>
<keyword evidence="1" id="KW-0812">Transmembrane</keyword>
<feature type="transmembrane region" description="Helical" evidence="1">
    <location>
        <begin position="12"/>
        <end position="30"/>
    </location>
</feature>
<feature type="transmembrane region" description="Helical" evidence="1">
    <location>
        <begin position="77"/>
        <end position="101"/>
    </location>
</feature>
<evidence type="ECO:0000313" key="3">
    <source>
        <dbReference type="EMBL" id="GAA1573561.1"/>
    </source>
</evidence>